<proteinExistence type="predicted"/>
<evidence type="ECO:0000256" key="5">
    <source>
        <dbReference type="ARBA" id="ARBA00022989"/>
    </source>
</evidence>
<dbReference type="InterPro" id="IPR027417">
    <property type="entry name" value="P-loop_NTPase"/>
</dbReference>
<dbReference type="PROSITE" id="PS00211">
    <property type="entry name" value="ABC_TRANSPORTER_1"/>
    <property type="match status" value="1"/>
</dbReference>
<feature type="transmembrane region" description="Helical" evidence="7">
    <location>
        <begin position="66"/>
        <end position="85"/>
    </location>
</feature>
<dbReference type="Pfam" id="PF00005">
    <property type="entry name" value="ABC_tran"/>
    <property type="match status" value="1"/>
</dbReference>
<dbReference type="Proteomes" id="UP001501676">
    <property type="component" value="Unassembled WGS sequence"/>
</dbReference>
<dbReference type="InterPro" id="IPR039421">
    <property type="entry name" value="Type_1_exporter"/>
</dbReference>
<dbReference type="InterPro" id="IPR003593">
    <property type="entry name" value="AAA+_ATPase"/>
</dbReference>
<feature type="transmembrane region" description="Helical" evidence="7">
    <location>
        <begin position="252"/>
        <end position="277"/>
    </location>
</feature>
<evidence type="ECO:0000313" key="11">
    <source>
        <dbReference type="Proteomes" id="UP001501676"/>
    </source>
</evidence>
<comment type="subcellular location">
    <subcellularLocation>
        <location evidence="1">Cell membrane</location>
        <topology evidence="1">Multi-pass membrane protein</topology>
    </subcellularLocation>
</comment>
<evidence type="ECO:0000256" key="4">
    <source>
        <dbReference type="ARBA" id="ARBA00022840"/>
    </source>
</evidence>
<name>A0ABP6SZD7_9ACTN</name>
<dbReference type="SUPFAM" id="SSF52540">
    <property type="entry name" value="P-loop containing nucleoside triphosphate hydrolases"/>
    <property type="match status" value="1"/>
</dbReference>
<feature type="transmembrane region" description="Helical" evidence="7">
    <location>
        <begin position="142"/>
        <end position="160"/>
    </location>
</feature>
<evidence type="ECO:0000313" key="10">
    <source>
        <dbReference type="EMBL" id="GAA3389193.1"/>
    </source>
</evidence>
<protein>
    <submittedName>
        <fullName evidence="10">ABC transporter ATP-binding protein</fullName>
    </submittedName>
</protein>
<gene>
    <name evidence="10" type="ORF">GCM10020369_38370</name>
</gene>
<keyword evidence="2 7" id="KW-0812">Transmembrane</keyword>
<feature type="domain" description="ABC transporter" evidence="8">
    <location>
        <begin position="346"/>
        <end position="580"/>
    </location>
</feature>
<dbReference type="InterPro" id="IPR011527">
    <property type="entry name" value="ABC1_TM_dom"/>
</dbReference>
<dbReference type="InterPro" id="IPR017871">
    <property type="entry name" value="ABC_transporter-like_CS"/>
</dbReference>
<evidence type="ECO:0000256" key="3">
    <source>
        <dbReference type="ARBA" id="ARBA00022741"/>
    </source>
</evidence>
<dbReference type="PROSITE" id="PS50929">
    <property type="entry name" value="ABC_TM1F"/>
    <property type="match status" value="1"/>
</dbReference>
<evidence type="ECO:0000256" key="6">
    <source>
        <dbReference type="ARBA" id="ARBA00023136"/>
    </source>
</evidence>
<feature type="domain" description="ABC transmembrane type-1" evidence="9">
    <location>
        <begin position="28"/>
        <end position="312"/>
    </location>
</feature>
<evidence type="ECO:0000256" key="7">
    <source>
        <dbReference type="SAM" id="Phobius"/>
    </source>
</evidence>
<feature type="transmembrane region" description="Helical" evidence="7">
    <location>
        <begin position="166"/>
        <end position="185"/>
    </location>
</feature>
<evidence type="ECO:0000256" key="1">
    <source>
        <dbReference type="ARBA" id="ARBA00004651"/>
    </source>
</evidence>
<keyword evidence="5 7" id="KW-1133">Transmembrane helix</keyword>
<dbReference type="InterPro" id="IPR003439">
    <property type="entry name" value="ABC_transporter-like_ATP-bd"/>
</dbReference>
<accession>A0ABP6SZD7</accession>
<evidence type="ECO:0000259" key="8">
    <source>
        <dbReference type="PROSITE" id="PS50893"/>
    </source>
</evidence>
<dbReference type="PANTHER" id="PTHR43394:SF1">
    <property type="entry name" value="ATP-BINDING CASSETTE SUB-FAMILY B MEMBER 10, MITOCHONDRIAL"/>
    <property type="match status" value="1"/>
</dbReference>
<keyword evidence="11" id="KW-1185">Reference proteome</keyword>
<dbReference type="SMART" id="SM00382">
    <property type="entry name" value="AAA"/>
    <property type="match status" value="1"/>
</dbReference>
<keyword evidence="4 10" id="KW-0067">ATP-binding</keyword>
<dbReference type="InterPro" id="IPR036640">
    <property type="entry name" value="ABC1_TM_sf"/>
</dbReference>
<comment type="caution">
    <text evidence="10">The sequence shown here is derived from an EMBL/GenBank/DDBJ whole genome shotgun (WGS) entry which is preliminary data.</text>
</comment>
<evidence type="ECO:0000256" key="2">
    <source>
        <dbReference type="ARBA" id="ARBA00022692"/>
    </source>
</evidence>
<organism evidence="10 11">
    <name type="scientific">Cryptosporangium minutisporangium</name>
    <dbReference type="NCBI Taxonomy" id="113569"/>
    <lineage>
        <taxon>Bacteria</taxon>
        <taxon>Bacillati</taxon>
        <taxon>Actinomycetota</taxon>
        <taxon>Actinomycetes</taxon>
        <taxon>Cryptosporangiales</taxon>
        <taxon>Cryptosporangiaceae</taxon>
        <taxon>Cryptosporangium</taxon>
    </lineage>
</organism>
<keyword evidence="6 7" id="KW-0472">Membrane</keyword>
<dbReference type="PROSITE" id="PS50893">
    <property type="entry name" value="ABC_TRANSPORTER_2"/>
    <property type="match status" value="1"/>
</dbReference>
<dbReference type="EMBL" id="BAAAYN010000024">
    <property type="protein sequence ID" value="GAA3389193.1"/>
    <property type="molecule type" value="Genomic_DNA"/>
</dbReference>
<dbReference type="GO" id="GO:0005524">
    <property type="term" value="F:ATP binding"/>
    <property type="evidence" value="ECO:0007669"/>
    <property type="project" value="UniProtKB-KW"/>
</dbReference>
<sequence length="601" mass="64206">MSRKAATVLRVARSTTRLLWRSAPRLTLFVLLSQVAAAAGAAAALLLVRALIATLVGDTGGSGGPLPLLLGLGALLGSSSVLLAVQRHLMTLLGEHVAMYAMERVLDVACRVELAAFDSPEFHGRLRRVQDAGHRPIEFTEALLSATSSLLTGVAVLGTLWVIDPLLVVCVLLSTVPLLLAGAAASRGMFTLSVDLVRNDLRRTYVRSLMTGRESAKEVRVFGLASALSARHRTLFAERLVALRAVLRRITWLSLLGGVGTALGVALGGGLLVRSVAAGELTVASAATAVAALMQVVPLLVGASQSVAQVYENSLFVDDYERFCADEARLPVAAEGRPAPASLDRVTVEHVTFTYPGAAVPALRDVSLSVRRGEVVALVGPNGSGKTTLAKLLCGLYRPDLGAIRWDGTDLAELDPDGYRARLTVMFQDFIRYQFTAAENIALSTQRSVAEAARRAGVHDFVARLPAGYETVLSRELSDGVDLSGGQWQRIALARAFHRDAPLVVLDEPTAALDAEAEHDLFTRLRDLYTDRAVVLVSHRFSTVREADRIYVVEGGTVTESGEHRDLMALDRTYARMFRLQAAGYAPPLRPAGTPVASGRG</sequence>
<keyword evidence="3" id="KW-0547">Nucleotide-binding</keyword>
<dbReference type="SUPFAM" id="SSF90123">
    <property type="entry name" value="ABC transporter transmembrane region"/>
    <property type="match status" value="1"/>
</dbReference>
<dbReference type="Gene3D" id="1.20.1560.10">
    <property type="entry name" value="ABC transporter type 1, transmembrane domain"/>
    <property type="match status" value="1"/>
</dbReference>
<dbReference type="Gene3D" id="3.40.50.300">
    <property type="entry name" value="P-loop containing nucleotide triphosphate hydrolases"/>
    <property type="match status" value="1"/>
</dbReference>
<evidence type="ECO:0000259" key="9">
    <source>
        <dbReference type="PROSITE" id="PS50929"/>
    </source>
</evidence>
<reference evidence="11" key="1">
    <citation type="journal article" date="2019" name="Int. J. Syst. Evol. Microbiol.">
        <title>The Global Catalogue of Microorganisms (GCM) 10K type strain sequencing project: providing services to taxonomists for standard genome sequencing and annotation.</title>
        <authorList>
            <consortium name="The Broad Institute Genomics Platform"/>
            <consortium name="The Broad Institute Genome Sequencing Center for Infectious Disease"/>
            <person name="Wu L."/>
            <person name="Ma J."/>
        </authorList>
    </citation>
    <scope>NUCLEOTIDE SEQUENCE [LARGE SCALE GENOMIC DNA]</scope>
    <source>
        <strain evidence="11">JCM 9458</strain>
    </source>
</reference>
<dbReference type="PANTHER" id="PTHR43394">
    <property type="entry name" value="ATP-DEPENDENT PERMEASE MDL1, MITOCHONDRIAL"/>
    <property type="match status" value="1"/>
</dbReference>
<dbReference type="RefSeq" id="WP_345729518.1">
    <property type="nucleotide sequence ID" value="NZ_BAAAYN010000024.1"/>
</dbReference>